<evidence type="ECO:0000259" key="1">
    <source>
        <dbReference type="SMART" id="SM00382"/>
    </source>
</evidence>
<dbReference type="SUPFAM" id="SSF52540">
    <property type="entry name" value="P-loop containing nucleoside triphosphate hydrolases"/>
    <property type="match status" value="1"/>
</dbReference>
<dbReference type="AlphaFoldDB" id="A0A062XTD6"/>
<dbReference type="InterPro" id="IPR027417">
    <property type="entry name" value="P-loop_NTPase"/>
</dbReference>
<dbReference type="Proteomes" id="UP000027284">
    <property type="component" value="Unassembled WGS sequence"/>
</dbReference>
<feature type="domain" description="AAA+ ATPase" evidence="1">
    <location>
        <begin position="55"/>
        <end position="225"/>
    </location>
</feature>
<dbReference type="STRING" id="1312852.EG19_00635"/>
<sequence length="382" mass="42245">MTGLAKQESASPWPENVREITPRRIFEALSSGVLGQDKALEFVAVSVYKHATGTLPGNLLLIGNSGTGKTTIMNEIQRLYHEVPAFRPLRAMTIINANLLVDSDRMEFRPERLLSAVEQRARAVIGHPPSAAELTELMERATVCVDEIDKMSSVVAGKPNPIGVVLQQGLLTLMEGEVVPYRTFVVENGEEQPKVLDINTKGMMFICGGAFEGLYDQVFYRVTSPGSGEKLKSTAIRTADGQVRIETRFSLADFFRLEDLFTYGMVPQFIARFDNVVILNDLTVDVLKAILLYANDSPLVRTRKYLALFDIELEVEELAAAIIAEQAERQTRTGARALRGIWGRIMNPVEFDPFGSGLVKPKPEGGFRLTVTADLVRRTLGV</sequence>
<accession>A0A062XTD6</accession>
<dbReference type="InterPro" id="IPR050052">
    <property type="entry name" value="ATP-dep_Clp_protease_ClpX"/>
</dbReference>
<dbReference type="RefSeq" id="WP_053334904.1">
    <property type="nucleotide sequence ID" value="NZ_JMFG01000011.1"/>
</dbReference>
<dbReference type="GO" id="GO:0005524">
    <property type="term" value="F:ATP binding"/>
    <property type="evidence" value="ECO:0007669"/>
    <property type="project" value="InterPro"/>
</dbReference>
<proteinExistence type="predicted"/>
<dbReference type="EMBL" id="JMFG01000011">
    <property type="protein sequence ID" value="KDA54108.1"/>
    <property type="molecule type" value="Genomic_DNA"/>
</dbReference>
<dbReference type="PANTHER" id="PTHR48102">
    <property type="entry name" value="ATP-DEPENDENT CLP PROTEASE ATP-BINDING SUBUNIT CLPX-LIKE, MITOCHONDRIAL-RELATED"/>
    <property type="match status" value="1"/>
</dbReference>
<name>A0A062XTD6_9BACT</name>
<dbReference type="Gene3D" id="3.40.50.300">
    <property type="entry name" value="P-loop containing nucleotide triphosphate hydrolases"/>
    <property type="match status" value="1"/>
</dbReference>
<dbReference type="PANTHER" id="PTHR48102:SF7">
    <property type="entry name" value="ATP-DEPENDENT CLP PROTEASE ATP-BINDING SUBUNIT CLPX-LIKE, MITOCHONDRIAL"/>
    <property type="match status" value="1"/>
</dbReference>
<dbReference type="Pfam" id="PF07724">
    <property type="entry name" value="AAA_2"/>
    <property type="match status" value="1"/>
</dbReference>
<comment type="caution">
    <text evidence="2">The sequence shown here is derived from an EMBL/GenBank/DDBJ whole genome shotgun (WGS) entry which is preliminary data.</text>
</comment>
<reference evidence="2 3" key="1">
    <citation type="submission" date="2014-04" db="EMBL/GenBank/DDBJ databases">
        <title>The Genome Sequence of Thermoanaerobaculum aquaticum MP-01, The First Cultivated Group 23 Acidobacterium.</title>
        <authorList>
            <person name="Stamps B.W."/>
            <person name="Losey N.A."/>
            <person name="Lawson P.A."/>
            <person name="Stevenson B.S."/>
        </authorList>
    </citation>
    <scope>NUCLEOTIDE SEQUENCE [LARGE SCALE GENOMIC DNA]</scope>
    <source>
        <strain evidence="2 3">MP-01</strain>
    </source>
</reference>
<dbReference type="GO" id="GO:0051603">
    <property type="term" value="P:proteolysis involved in protein catabolic process"/>
    <property type="evidence" value="ECO:0007669"/>
    <property type="project" value="TreeGrafter"/>
</dbReference>
<dbReference type="InterPro" id="IPR003959">
    <property type="entry name" value="ATPase_AAA_core"/>
</dbReference>
<evidence type="ECO:0000313" key="3">
    <source>
        <dbReference type="Proteomes" id="UP000027284"/>
    </source>
</evidence>
<dbReference type="Gene3D" id="1.10.8.60">
    <property type="match status" value="1"/>
</dbReference>
<dbReference type="SMART" id="SM00382">
    <property type="entry name" value="AAA"/>
    <property type="match status" value="1"/>
</dbReference>
<dbReference type="GO" id="GO:0016887">
    <property type="term" value="F:ATP hydrolysis activity"/>
    <property type="evidence" value="ECO:0007669"/>
    <property type="project" value="InterPro"/>
</dbReference>
<organism evidence="2 3">
    <name type="scientific">Thermoanaerobaculum aquaticum</name>
    <dbReference type="NCBI Taxonomy" id="1312852"/>
    <lineage>
        <taxon>Bacteria</taxon>
        <taxon>Pseudomonadati</taxon>
        <taxon>Acidobacteriota</taxon>
        <taxon>Thermoanaerobaculia</taxon>
        <taxon>Thermoanaerobaculales</taxon>
        <taxon>Thermoanaerobaculaceae</taxon>
        <taxon>Thermoanaerobaculum</taxon>
    </lineage>
</organism>
<dbReference type="OrthoDB" id="9804062at2"/>
<keyword evidence="3" id="KW-1185">Reference proteome</keyword>
<evidence type="ECO:0000313" key="2">
    <source>
        <dbReference type="EMBL" id="KDA54108.1"/>
    </source>
</evidence>
<dbReference type="InterPro" id="IPR003593">
    <property type="entry name" value="AAA+_ATPase"/>
</dbReference>
<protein>
    <recommendedName>
        <fullName evidence="1">AAA+ ATPase domain-containing protein</fullName>
    </recommendedName>
</protein>
<gene>
    <name evidence="2" type="ORF">EG19_00635</name>
</gene>